<keyword evidence="2" id="KW-1185">Reference proteome</keyword>
<protein>
    <submittedName>
        <fullName evidence="1">Uncharacterized protein</fullName>
    </submittedName>
</protein>
<gene>
    <name evidence="1" type="ORF">SAMN05445850_7813</name>
</gene>
<organism evidence="1 2">
    <name type="scientific">Paraburkholderia tuberum</name>
    <dbReference type="NCBI Taxonomy" id="157910"/>
    <lineage>
        <taxon>Bacteria</taxon>
        <taxon>Pseudomonadati</taxon>
        <taxon>Pseudomonadota</taxon>
        <taxon>Betaproteobacteria</taxon>
        <taxon>Burkholderiales</taxon>
        <taxon>Burkholderiaceae</taxon>
        <taxon>Paraburkholderia</taxon>
    </lineage>
</organism>
<accession>A0A1H1KH21</accession>
<proteinExistence type="predicted"/>
<sequence>MSDANAATHSADRLQFDAWPPALLDWFDGRALAARTGFAASLVTCHEDGRLGTSLLGIGELYAPCPRSLRFALWAQARAARALAAGGRPALTFVLDGAFFQVQLDAMPIASTGAQGVGLACFEAVVASGEAQRVPYARLDAGITFTLDERDREMTLERWNQQIEWLKAVGR</sequence>
<dbReference type="Proteomes" id="UP000199365">
    <property type="component" value="Unassembled WGS sequence"/>
</dbReference>
<dbReference type="AlphaFoldDB" id="A0A1H1KH21"/>
<dbReference type="RefSeq" id="WP_090812613.1">
    <property type="nucleotide sequence ID" value="NZ_FNKX01000004.1"/>
</dbReference>
<dbReference type="EMBL" id="FNKX01000004">
    <property type="protein sequence ID" value="SDR61536.1"/>
    <property type="molecule type" value="Genomic_DNA"/>
</dbReference>
<evidence type="ECO:0000313" key="2">
    <source>
        <dbReference type="Proteomes" id="UP000199365"/>
    </source>
</evidence>
<evidence type="ECO:0000313" key="1">
    <source>
        <dbReference type="EMBL" id="SDR61536.1"/>
    </source>
</evidence>
<reference evidence="2" key="1">
    <citation type="submission" date="2016-10" db="EMBL/GenBank/DDBJ databases">
        <authorList>
            <person name="Varghese N."/>
            <person name="Submissions S."/>
        </authorList>
    </citation>
    <scope>NUCLEOTIDE SEQUENCE [LARGE SCALE GENOMIC DNA]</scope>
    <source>
        <strain evidence="2">DUS833</strain>
    </source>
</reference>
<name>A0A1H1KH21_9BURK</name>